<evidence type="ECO:0000313" key="11">
    <source>
        <dbReference type="EMBL" id="CAB5229119.1"/>
    </source>
</evidence>
<dbReference type="EMBL" id="LR797463">
    <property type="protein sequence ID" value="CAB4218274.1"/>
    <property type="molecule type" value="Genomic_DNA"/>
</dbReference>
<evidence type="ECO:0000313" key="4">
    <source>
        <dbReference type="EMBL" id="CAB4172394.1"/>
    </source>
</evidence>
<evidence type="ECO:0000313" key="10">
    <source>
        <dbReference type="EMBL" id="CAB4218274.1"/>
    </source>
</evidence>
<organism evidence="4">
    <name type="scientific">uncultured Caudovirales phage</name>
    <dbReference type="NCBI Taxonomy" id="2100421"/>
    <lineage>
        <taxon>Viruses</taxon>
        <taxon>Duplodnaviria</taxon>
        <taxon>Heunggongvirae</taxon>
        <taxon>Uroviricota</taxon>
        <taxon>Caudoviricetes</taxon>
        <taxon>Peduoviridae</taxon>
        <taxon>Maltschvirus</taxon>
        <taxon>Maltschvirus maltsch</taxon>
    </lineage>
</organism>
<accession>A0A6J5PYC5</accession>
<feature type="transmembrane region" description="Helical" evidence="1">
    <location>
        <begin position="30"/>
        <end position="49"/>
    </location>
</feature>
<keyword evidence="1" id="KW-0472">Membrane</keyword>
<dbReference type="EMBL" id="LR798397">
    <property type="protein sequence ID" value="CAB5229119.1"/>
    <property type="molecule type" value="Genomic_DNA"/>
</dbReference>
<evidence type="ECO:0000313" key="3">
    <source>
        <dbReference type="EMBL" id="CAB4164344.1"/>
    </source>
</evidence>
<sequence length="51" mass="5406">MDQIVKGAIIFGALSAIGVGSICYGFSRDLYVAAGAVMIAFPFLTYVFVKI</sequence>
<evidence type="ECO:0000313" key="8">
    <source>
        <dbReference type="EMBL" id="CAB4200419.1"/>
    </source>
</evidence>
<evidence type="ECO:0000313" key="2">
    <source>
        <dbReference type="EMBL" id="CAB4146615.1"/>
    </source>
</evidence>
<evidence type="ECO:0000313" key="7">
    <source>
        <dbReference type="EMBL" id="CAB4187704.1"/>
    </source>
</evidence>
<evidence type="ECO:0000313" key="5">
    <source>
        <dbReference type="EMBL" id="CAB4177744.1"/>
    </source>
</evidence>
<dbReference type="EMBL" id="LR796763">
    <property type="protein sequence ID" value="CAB4164344.1"/>
    <property type="molecule type" value="Genomic_DNA"/>
</dbReference>
<dbReference type="EMBL" id="LR796953">
    <property type="protein sequence ID" value="CAB4177744.1"/>
    <property type="molecule type" value="Genomic_DNA"/>
</dbReference>
<feature type="transmembrane region" description="Helical" evidence="1">
    <location>
        <begin position="7"/>
        <end position="24"/>
    </location>
</feature>
<dbReference type="EMBL" id="LR797405">
    <property type="protein sequence ID" value="CAB4214168.1"/>
    <property type="molecule type" value="Genomic_DNA"/>
</dbReference>
<evidence type="ECO:0000313" key="6">
    <source>
        <dbReference type="EMBL" id="CAB4184045.1"/>
    </source>
</evidence>
<evidence type="ECO:0000313" key="9">
    <source>
        <dbReference type="EMBL" id="CAB4214168.1"/>
    </source>
</evidence>
<proteinExistence type="predicted"/>
<gene>
    <name evidence="5" type="ORF">UFOVP1006_44</name>
    <name evidence="6" type="ORF">UFOVP1096_36</name>
    <name evidence="7" type="ORF">UFOVP1157_51</name>
    <name evidence="8" type="ORF">UFOVP1347_41</name>
    <name evidence="9" type="ORF">UFOVP1455_27</name>
    <name evidence="11" type="ORF">UFOVP1543_27</name>
    <name evidence="10" type="ORF">UFOVP1606_15</name>
    <name evidence="2" type="ORF">UFOVP497_44</name>
    <name evidence="3" type="ORF">UFOVP834_20</name>
    <name evidence="4" type="ORF">UFOVP922_51</name>
</gene>
<protein>
    <submittedName>
        <fullName evidence="4">Uncharacterized protein</fullName>
    </submittedName>
</protein>
<keyword evidence="1" id="KW-1133">Transmembrane helix</keyword>
<dbReference type="EMBL" id="LR797102">
    <property type="protein sequence ID" value="CAB4187704.1"/>
    <property type="molecule type" value="Genomic_DNA"/>
</dbReference>
<keyword evidence="1" id="KW-0812">Transmembrane</keyword>
<reference evidence="4" key="1">
    <citation type="submission" date="2020-05" db="EMBL/GenBank/DDBJ databases">
        <authorList>
            <person name="Chiriac C."/>
            <person name="Salcher M."/>
            <person name="Ghai R."/>
            <person name="Kavagutti S V."/>
        </authorList>
    </citation>
    <scope>NUCLEOTIDE SEQUENCE</scope>
</reference>
<dbReference type="EMBL" id="LR796881">
    <property type="protein sequence ID" value="CAB4172394.1"/>
    <property type="molecule type" value="Genomic_DNA"/>
</dbReference>
<dbReference type="EMBL" id="LR797060">
    <property type="protein sequence ID" value="CAB4184045.1"/>
    <property type="molecule type" value="Genomic_DNA"/>
</dbReference>
<dbReference type="EMBL" id="LR796470">
    <property type="protein sequence ID" value="CAB4146615.1"/>
    <property type="molecule type" value="Genomic_DNA"/>
</dbReference>
<name>A0A6J5PYC5_9CAUD</name>
<evidence type="ECO:0000256" key="1">
    <source>
        <dbReference type="SAM" id="Phobius"/>
    </source>
</evidence>
<dbReference type="EMBL" id="LR797307">
    <property type="protein sequence ID" value="CAB4200419.1"/>
    <property type="molecule type" value="Genomic_DNA"/>
</dbReference>